<proteinExistence type="predicted"/>
<accession>A0AAV5JPN8</accession>
<dbReference type="AlphaFoldDB" id="A0AAV5JPN8"/>
<keyword evidence="2" id="KW-1185">Reference proteome</keyword>
<evidence type="ECO:0000313" key="1">
    <source>
        <dbReference type="EMBL" id="GKV14691.1"/>
    </source>
</evidence>
<evidence type="ECO:0000313" key="2">
    <source>
        <dbReference type="Proteomes" id="UP001054252"/>
    </source>
</evidence>
<gene>
    <name evidence="1" type="ORF">SLEP1_g25523</name>
</gene>
<sequence>MGRLKGVPFGSLDRRPRYSWVLSGCSSVMCTSLRPLDLGLL</sequence>
<dbReference type="Proteomes" id="UP001054252">
    <property type="component" value="Unassembled WGS sequence"/>
</dbReference>
<dbReference type="EMBL" id="BPVZ01000041">
    <property type="protein sequence ID" value="GKV14691.1"/>
    <property type="molecule type" value="Genomic_DNA"/>
</dbReference>
<organism evidence="1 2">
    <name type="scientific">Rubroshorea leprosula</name>
    <dbReference type="NCBI Taxonomy" id="152421"/>
    <lineage>
        <taxon>Eukaryota</taxon>
        <taxon>Viridiplantae</taxon>
        <taxon>Streptophyta</taxon>
        <taxon>Embryophyta</taxon>
        <taxon>Tracheophyta</taxon>
        <taxon>Spermatophyta</taxon>
        <taxon>Magnoliopsida</taxon>
        <taxon>eudicotyledons</taxon>
        <taxon>Gunneridae</taxon>
        <taxon>Pentapetalae</taxon>
        <taxon>rosids</taxon>
        <taxon>malvids</taxon>
        <taxon>Malvales</taxon>
        <taxon>Dipterocarpaceae</taxon>
        <taxon>Rubroshorea</taxon>
    </lineage>
</organism>
<reference evidence="1 2" key="1">
    <citation type="journal article" date="2021" name="Commun. Biol.">
        <title>The genome of Shorea leprosula (Dipterocarpaceae) highlights the ecological relevance of drought in aseasonal tropical rainforests.</title>
        <authorList>
            <person name="Ng K.K.S."/>
            <person name="Kobayashi M.J."/>
            <person name="Fawcett J.A."/>
            <person name="Hatakeyama M."/>
            <person name="Paape T."/>
            <person name="Ng C.H."/>
            <person name="Ang C.C."/>
            <person name="Tnah L.H."/>
            <person name="Lee C.T."/>
            <person name="Nishiyama T."/>
            <person name="Sese J."/>
            <person name="O'Brien M.J."/>
            <person name="Copetti D."/>
            <person name="Mohd Noor M.I."/>
            <person name="Ong R.C."/>
            <person name="Putra M."/>
            <person name="Sireger I.Z."/>
            <person name="Indrioko S."/>
            <person name="Kosugi Y."/>
            <person name="Izuno A."/>
            <person name="Isagi Y."/>
            <person name="Lee S.L."/>
            <person name="Shimizu K.K."/>
        </authorList>
    </citation>
    <scope>NUCLEOTIDE SEQUENCE [LARGE SCALE GENOMIC DNA]</scope>
    <source>
        <strain evidence="1">214</strain>
    </source>
</reference>
<comment type="caution">
    <text evidence="1">The sequence shown here is derived from an EMBL/GenBank/DDBJ whole genome shotgun (WGS) entry which is preliminary data.</text>
</comment>
<protein>
    <submittedName>
        <fullName evidence="1">Uncharacterized protein</fullName>
    </submittedName>
</protein>
<name>A0AAV5JPN8_9ROSI</name>